<protein>
    <submittedName>
        <fullName evidence="1">Uncharacterized protein</fullName>
    </submittedName>
</protein>
<dbReference type="KEGG" id="dma:DMR_18420"/>
<sequence length="58" mass="6722">MNALWVRRSSKAAVKGRVPKELGPVRKAKIRRNDDRSSLVAFRHDMEKQFSTFFIGCE</sequence>
<gene>
    <name evidence="1" type="ordered locus">DMR_18420</name>
</gene>
<dbReference type="AlphaFoldDB" id="C4XQG8"/>
<dbReference type="EMBL" id="AP010904">
    <property type="protein sequence ID" value="BAH75333.1"/>
    <property type="molecule type" value="Genomic_DNA"/>
</dbReference>
<dbReference type="Proteomes" id="UP000009071">
    <property type="component" value="Chromosome"/>
</dbReference>
<dbReference type="STRING" id="573370.DMR_18420"/>
<accession>C4XQG8</accession>
<proteinExistence type="predicted"/>
<name>C4XQG8_SOLM1</name>
<organism evidence="1 2">
    <name type="scientific">Solidesulfovibrio magneticus (strain ATCC 700980 / DSM 13731 / RS-1)</name>
    <name type="common">Desulfovibrio magneticus</name>
    <dbReference type="NCBI Taxonomy" id="573370"/>
    <lineage>
        <taxon>Bacteria</taxon>
        <taxon>Pseudomonadati</taxon>
        <taxon>Thermodesulfobacteriota</taxon>
        <taxon>Desulfovibrionia</taxon>
        <taxon>Desulfovibrionales</taxon>
        <taxon>Desulfovibrionaceae</taxon>
        <taxon>Solidesulfovibrio</taxon>
    </lineage>
</organism>
<evidence type="ECO:0000313" key="1">
    <source>
        <dbReference type="EMBL" id="BAH75333.1"/>
    </source>
</evidence>
<dbReference type="HOGENOM" id="CLU_2972023_0_0_7"/>
<keyword evidence="2" id="KW-1185">Reference proteome</keyword>
<reference evidence="1 2" key="1">
    <citation type="journal article" date="2009" name="Genome Res.">
        <title>Whole genome sequence of Desulfovibrio magneticus strain RS-1 revealed common gene clusters in magnetotactic bacteria.</title>
        <authorList>
            <person name="Nakazawa H."/>
            <person name="Arakaki A."/>
            <person name="Narita-Yamada S."/>
            <person name="Yashiro I."/>
            <person name="Jinno K."/>
            <person name="Aoki N."/>
            <person name="Tsuruyama A."/>
            <person name="Okamura Y."/>
            <person name="Tanikawa S."/>
            <person name="Fujita N."/>
            <person name="Takeyama H."/>
            <person name="Matsunaga T."/>
        </authorList>
    </citation>
    <scope>NUCLEOTIDE SEQUENCE [LARGE SCALE GENOMIC DNA]</scope>
    <source>
        <strain evidence="2">ATCC 700980 / DSM 13731 / RS-1</strain>
    </source>
</reference>
<evidence type="ECO:0000313" key="2">
    <source>
        <dbReference type="Proteomes" id="UP000009071"/>
    </source>
</evidence>